<feature type="transmembrane region" description="Helical" evidence="8">
    <location>
        <begin position="312"/>
        <end position="330"/>
    </location>
</feature>
<organism evidence="10 11">
    <name type="scientific">Stachybotrys elegans</name>
    <dbReference type="NCBI Taxonomy" id="80388"/>
    <lineage>
        <taxon>Eukaryota</taxon>
        <taxon>Fungi</taxon>
        <taxon>Dikarya</taxon>
        <taxon>Ascomycota</taxon>
        <taxon>Pezizomycotina</taxon>
        <taxon>Sordariomycetes</taxon>
        <taxon>Hypocreomycetidae</taxon>
        <taxon>Hypocreales</taxon>
        <taxon>Stachybotryaceae</taxon>
        <taxon>Stachybotrys</taxon>
    </lineage>
</organism>
<dbReference type="PANTHER" id="PTHR23514:SF3">
    <property type="entry name" value="BYPASS OF STOP CODON PROTEIN 6"/>
    <property type="match status" value="1"/>
</dbReference>
<feature type="transmembrane region" description="Helical" evidence="8">
    <location>
        <begin position="48"/>
        <end position="73"/>
    </location>
</feature>
<dbReference type="InterPro" id="IPR051788">
    <property type="entry name" value="MFS_Transporter"/>
</dbReference>
<dbReference type="PANTHER" id="PTHR23514">
    <property type="entry name" value="BYPASS OF STOP CODON PROTEIN 6"/>
    <property type="match status" value="1"/>
</dbReference>
<name>A0A8K0T215_9HYPO</name>
<dbReference type="FunFam" id="1.20.1250.20:FF:000286">
    <property type="entry name" value="MFS efflux transporter"/>
    <property type="match status" value="1"/>
</dbReference>
<comment type="caution">
    <text evidence="10">The sequence shown here is derived from an EMBL/GenBank/DDBJ whole genome shotgun (WGS) entry which is preliminary data.</text>
</comment>
<feature type="transmembrane region" description="Helical" evidence="8">
    <location>
        <begin position="114"/>
        <end position="132"/>
    </location>
</feature>
<feature type="transmembrane region" description="Helical" evidence="8">
    <location>
        <begin position="138"/>
        <end position="163"/>
    </location>
</feature>
<dbReference type="InterPro" id="IPR011701">
    <property type="entry name" value="MFS"/>
</dbReference>
<sequence length="441" mass="46876">MLFSSSRRSRSPDTVRPLLDPDSAVSTPWQRPSSPAPVEQDDDSSRNLMIAASMFSFAVIGVFVSTIGVILPFIQDYYQLNDTQVSLVFLAGPVGYVMAARLNHAIHVNLGQRGIAVIGPLVEVVAALITALHPPFPALLMSFALGGFGYGLLDGSWCAWAAVMDRANFVSGLLHGSFSAGAGFGPIMAAQLLEGGGAGVSLVEAVCLSYAFRNEDAERYIKHERLQQVGASPATKMSKIFVYGATWLCAAYLLVDVGTESAVSGWIVSFMMRIRHASPSLSSVCSSGFWGGMALGRVVLGGLTDRIGLRRGIIIYLLCAIVLQCLFVLVEGLVLSAVIITSIGFFCGPLFPSCIVQLTKALPPQLHVAAVSYVASIGQVGGALLPFGLGALSQWLGLQVFGTMIAVQLGVCLLLWIMLTSPRLTAPSNMPDGDDEEEEWN</sequence>
<feature type="transmembrane region" description="Helical" evidence="8">
    <location>
        <begin position="240"/>
        <end position="259"/>
    </location>
</feature>
<dbReference type="AlphaFoldDB" id="A0A8K0T215"/>
<keyword evidence="6 8" id="KW-0472">Membrane</keyword>
<dbReference type="PROSITE" id="PS50850">
    <property type="entry name" value="MFS"/>
    <property type="match status" value="1"/>
</dbReference>
<dbReference type="GO" id="GO:0016020">
    <property type="term" value="C:membrane"/>
    <property type="evidence" value="ECO:0007669"/>
    <property type="project" value="TreeGrafter"/>
</dbReference>
<dbReference type="Proteomes" id="UP000813444">
    <property type="component" value="Unassembled WGS sequence"/>
</dbReference>
<feature type="transmembrane region" description="Helical" evidence="8">
    <location>
        <begin position="336"/>
        <end position="356"/>
    </location>
</feature>
<evidence type="ECO:0000313" key="10">
    <source>
        <dbReference type="EMBL" id="KAH7324686.1"/>
    </source>
</evidence>
<feature type="transmembrane region" description="Helical" evidence="8">
    <location>
        <begin position="368"/>
        <end position="389"/>
    </location>
</feature>
<feature type="transmembrane region" description="Helical" evidence="8">
    <location>
        <begin position="85"/>
        <end position="102"/>
    </location>
</feature>
<evidence type="ECO:0000256" key="6">
    <source>
        <dbReference type="ARBA" id="ARBA00023136"/>
    </source>
</evidence>
<gene>
    <name evidence="10" type="ORF">B0I35DRAFT_424780</name>
</gene>
<protein>
    <submittedName>
        <fullName evidence="10">Major facilitator superfamily domain-containing protein</fullName>
    </submittedName>
</protein>
<feature type="domain" description="Major facilitator superfamily (MFS) profile" evidence="9">
    <location>
        <begin position="246"/>
        <end position="441"/>
    </location>
</feature>
<accession>A0A8K0T215</accession>
<feature type="region of interest" description="Disordered" evidence="7">
    <location>
        <begin position="1"/>
        <end position="42"/>
    </location>
</feature>
<dbReference type="EMBL" id="JAGPNK010000003">
    <property type="protein sequence ID" value="KAH7324686.1"/>
    <property type="molecule type" value="Genomic_DNA"/>
</dbReference>
<evidence type="ECO:0000256" key="2">
    <source>
        <dbReference type="ARBA" id="ARBA00008335"/>
    </source>
</evidence>
<evidence type="ECO:0000256" key="7">
    <source>
        <dbReference type="SAM" id="MobiDB-lite"/>
    </source>
</evidence>
<dbReference type="Gene3D" id="1.20.1250.20">
    <property type="entry name" value="MFS general substrate transporter like domains"/>
    <property type="match status" value="2"/>
</dbReference>
<comment type="subcellular location">
    <subcellularLocation>
        <location evidence="1">Endomembrane system</location>
        <topology evidence="1">Multi-pass membrane protein</topology>
    </subcellularLocation>
</comment>
<feature type="transmembrane region" description="Helical" evidence="8">
    <location>
        <begin position="395"/>
        <end position="419"/>
    </location>
</feature>
<evidence type="ECO:0000313" key="11">
    <source>
        <dbReference type="Proteomes" id="UP000813444"/>
    </source>
</evidence>
<dbReference type="GO" id="GO:0022857">
    <property type="term" value="F:transmembrane transporter activity"/>
    <property type="evidence" value="ECO:0007669"/>
    <property type="project" value="InterPro"/>
</dbReference>
<dbReference type="Pfam" id="PF07690">
    <property type="entry name" value="MFS_1"/>
    <property type="match status" value="2"/>
</dbReference>
<dbReference type="InterPro" id="IPR036259">
    <property type="entry name" value="MFS_trans_sf"/>
</dbReference>
<dbReference type="GO" id="GO:0012505">
    <property type="term" value="C:endomembrane system"/>
    <property type="evidence" value="ECO:0007669"/>
    <property type="project" value="UniProtKB-SubCell"/>
</dbReference>
<evidence type="ECO:0000256" key="3">
    <source>
        <dbReference type="ARBA" id="ARBA00022448"/>
    </source>
</evidence>
<dbReference type="SUPFAM" id="SSF103473">
    <property type="entry name" value="MFS general substrate transporter"/>
    <property type="match status" value="1"/>
</dbReference>
<proteinExistence type="inferred from homology"/>
<feature type="transmembrane region" description="Helical" evidence="8">
    <location>
        <begin position="279"/>
        <end position="300"/>
    </location>
</feature>
<evidence type="ECO:0000256" key="5">
    <source>
        <dbReference type="ARBA" id="ARBA00022989"/>
    </source>
</evidence>
<evidence type="ECO:0000256" key="1">
    <source>
        <dbReference type="ARBA" id="ARBA00004127"/>
    </source>
</evidence>
<evidence type="ECO:0000259" key="9">
    <source>
        <dbReference type="PROSITE" id="PS50850"/>
    </source>
</evidence>
<keyword evidence="11" id="KW-1185">Reference proteome</keyword>
<keyword evidence="3" id="KW-0813">Transport</keyword>
<feature type="compositionally biased region" description="Polar residues" evidence="7">
    <location>
        <begin position="24"/>
        <end position="33"/>
    </location>
</feature>
<keyword evidence="4 8" id="KW-0812">Transmembrane</keyword>
<dbReference type="OrthoDB" id="413079at2759"/>
<comment type="similarity">
    <text evidence="2">Belongs to the major facilitator superfamily.</text>
</comment>
<evidence type="ECO:0000256" key="4">
    <source>
        <dbReference type="ARBA" id="ARBA00022692"/>
    </source>
</evidence>
<evidence type="ECO:0000256" key="8">
    <source>
        <dbReference type="SAM" id="Phobius"/>
    </source>
</evidence>
<keyword evidence="5 8" id="KW-1133">Transmembrane helix</keyword>
<reference evidence="10" key="1">
    <citation type="journal article" date="2021" name="Nat. Commun.">
        <title>Genetic determinants of endophytism in the Arabidopsis root mycobiome.</title>
        <authorList>
            <person name="Mesny F."/>
            <person name="Miyauchi S."/>
            <person name="Thiergart T."/>
            <person name="Pickel B."/>
            <person name="Atanasova L."/>
            <person name="Karlsson M."/>
            <person name="Huettel B."/>
            <person name="Barry K.W."/>
            <person name="Haridas S."/>
            <person name="Chen C."/>
            <person name="Bauer D."/>
            <person name="Andreopoulos W."/>
            <person name="Pangilinan J."/>
            <person name="LaButti K."/>
            <person name="Riley R."/>
            <person name="Lipzen A."/>
            <person name="Clum A."/>
            <person name="Drula E."/>
            <person name="Henrissat B."/>
            <person name="Kohler A."/>
            <person name="Grigoriev I.V."/>
            <person name="Martin F.M."/>
            <person name="Hacquard S."/>
        </authorList>
    </citation>
    <scope>NUCLEOTIDE SEQUENCE</scope>
    <source>
        <strain evidence="10">MPI-CAGE-CH-0235</strain>
    </source>
</reference>
<dbReference type="InterPro" id="IPR020846">
    <property type="entry name" value="MFS_dom"/>
</dbReference>